<dbReference type="AlphaFoldDB" id="A0A830HIC1"/>
<protein>
    <submittedName>
        <fullName evidence="1">Uncharacterized protein</fullName>
    </submittedName>
</protein>
<gene>
    <name evidence="1" type="ORF">PPROV_000429000</name>
</gene>
<evidence type="ECO:0000313" key="2">
    <source>
        <dbReference type="Proteomes" id="UP000660262"/>
    </source>
</evidence>
<proteinExistence type="predicted"/>
<dbReference type="Proteomes" id="UP000660262">
    <property type="component" value="Unassembled WGS sequence"/>
</dbReference>
<accession>A0A830HIC1</accession>
<dbReference type="EMBL" id="BNJQ01000010">
    <property type="protein sequence ID" value="GHP05540.1"/>
    <property type="molecule type" value="Genomic_DNA"/>
</dbReference>
<organism evidence="1 2">
    <name type="scientific">Pycnococcus provasolii</name>
    <dbReference type="NCBI Taxonomy" id="41880"/>
    <lineage>
        <taxon>Eukaryota</taxon>
        <taxon>Viridiplantae</taxon>
        <taxon>Chlorophyta</taxon>
        <taxon>Pseudoscourfieldiophyceae</taxon>
        <taxon>Pseudoscourfieldiales</taxon>
        <taxon>Pycnococcaceae</taxon>
        <taxon>Pycnococcus</taxon>
    </lineage>
</organism>
<comment type="caution">
    <text evidence="1">The sequence shown here is derived from an EMBL/GenBank/DDBJ whole genome shotgun (WGS) entry which is preliminary data.</text>
</comment>
<name>A0A830HIC1_9CHLO</name>
<reference evidence="1" key="1">
    <citation type="submission" date="2020-10" db="EMBL/GenBank/DDBJ databases">
        <title>Unveiling of a novel bifunctional photoreceptor, Dualchrome1, isolated from a cosmopolitan green alga.</title>
        <authorList>
            <person name="Suzuki S."/>
            <person name="Kawachi M."/>
        </authorList>
    </citation>
    <scope>NUCLEOTIDE SEQUENCE</scope>
    <source>
        <strain evidence="1">NIES 2893</strain>
    </source>
</reference>
<keyword evidence="2" id="KW-1185">Reference proteome</keyword>
<sequence length="513" mass="57855">MDHMAPSSVAMMETDVVLVTPCWDLLPPDFVARLPAYVQRANANNDQALRDFALTCRAFRDAVRMHVKKVATMVDVNIAKLCARMVDERDSTAVLCALLGSSDYEDVRTCAKQDPQHVFYLWLRDVANSIANLKWKVQTSRGYSCEMKPEDCVLAGTACEFKIELPVPDALVPQTPGWATLFETCMISPSPGMKGQTQRDPPPHTALVIGPLSYACRTVEHGTVYADEREHWMQAHRVGLYVESENPWRKRKNEDKYDALPVRVYLHALDVCQLAIDTSVARPLCQGGYELPRILQDFCTHDDHERRGVRIFLNAYTERGEFVSCAELSLHWTAPGEAHAVYHTLVLTDDDPAVKQANRCIDCVLNESFIDITAMAIGGKWDPAASFGRARVEVWKGTESIEEAINQYGFSFDTSELDERDIGIDDLEVDRYSLHFIPDYEAADTREEASTTSVTWDNVAEALDNNRLEFFVVRIPTLDLEDSVVSEWYFRIALGARFTVDPESATARVLRLM</sequence>
<evidence type="ECO:0000313" key="1">
    <source>
        <dbReference type="EMBL" id="GHP05540.1"/>
    </source>
</evidence>